<dbReference type="STRING" id="859194.MHF_1415"/>
<dbReference type="KEGG" id="mhf:MHF_1415"/>
<dbReference type="Proteomes" id="UP000007952">
    <property type="component" value="Chromosome"/>
</dbReference>
<reference evidence="2 3" key="1">
    <citation type="journal article" date="2011" name="J. Bacteriol.">
        <title>Complete genome sequences of two hemotropic Mycoplasmas, Mycoplasma haemofelis strain Ohio2 and Mycoplasma suis strain Illinois.</title>
        <authorList>
            <person name="Messick J.B."/>
            <person name="Santos A.P."/>
            <person name="Guimaraes A.M."/>
        </authorList>
    </citation>
    <scope>NUCLEOTIDE SEQUENCE [LARGE SCALE GENOMIC DNA]</scope>
    <source>
        <strain evidence="2 3">Ohio2</strain>
    </source>
</reference>
<dbReference type="AlphaFoldDB" id="F6FGL1"/>
<accession>F6FGL1</accession>
<evidence type="ECO:0000256" key="1">
    <source>
        <dbReference type="SAM" id="MobiDB-lite"/>
    </source>
</evidence>
<evidence type="ECO:0000313" key="2">
    <source>
        <dbReference type="EMBL" id="AEG73649.1"/>
    </source>
</evidence>
<dbReference type="EMBL" id="CP002808">
    <property type="protein sequence ID" value="AEG73649.1"/>
    <property type="molecule type" value="Genomic_DNA"/>
</dbReference>
<proteinExistence type="predicted"/>
<organism evidence="2 3">
    <name type="scientific">Mycoplasma haemofelis (strain Ohio2)</name>
    <dbReference type="NCBI Taxonomy" id="859194"/>
    <lineage>
        <taxon>Bacteria</taxon>
        <taxon>Bacillati</taxon>
        <taxon>Mycoplasmatota</taxon>
        <taxon>Mollicutes</taxon>
        <taxon>Mycoplasmataceae</taxon>
        <taxon>Mycoplasma</taxon>
    </lineage>
</organism>
<reference key="2">
    <citation type="submission" date="2011-05" db="EMBL/GenBank/DDBJ databases">
        <title>The Genome of Mycoplasma haemofelis Strain Ohio2, a pathogenic hemoplasma of the cat.</title>
        <authorList>
            <person name="Santos A.P."/>
            <person name="Guimaraes A.M.S."/>
            <person name="SanMiguel P.J."/>
            <person name="Martin S.W."/>
            <person name="Messick J.B."/>
        </authorList>
    </citation>
    <scope>NUCLEOTIDE SEQUENCE</scope>
    <source>
        <strain>Ohio2</strain>
    </source>
</reference>
<name>F6FGL1_MYCHI</name>
<sequence length="210" mass="23166">MKTITAVLTGTAATGGIVGGGFLANSLISKSNTLEDHLKSKNLIPISSLGSEKEGKQWSAEFELDQVEIKKYNDKIISGEKLKEWCQKSVKLEFEKHEDLIPYLEKWCVLGTIESRISRSSGKELITDEDNNGWDSVYNTNNSESSRTKINLQGTKDQNSGKKDEDIKKIKAFCTANKGKTFKAEEKTSVYDVVVEWCTKTKSSSGAGGV</sequence>
<dbReference type="BioCyc" id="MHAE859194:G1GR7-1410-MONOMER"/>
<evidence type="ECO:0000313" key="3">
    <source>
        <dbReference type="Proteomes" id="UP000007952"/>
    </source>
</evidence>
<gene>
    <name evidence="2" type="ordered locus">MHF_1415</name>
</gene>
<feature type="region of interest" description="Disordered" evidence="1">
    <location>
        <begin position="133"/>
        <end position="163"/>
    </location>
</feature>
<protein>
    <submittedName>
        <fullName evidence="2">Uncharacterized protein</fullName>
    </submittedName>
</protein>
<dbReference type="HOGENOM" id="CLU_113690_0_0_14"/>
<feature type="compositionally biased region" description="Polar residues" evidence="1">
    <location>
        <begin position="133"/>
        <end position="158"/>
    </location>
</feature>